<dbReference type="GO" id="GO:0000287">
    <property type="term" value="F:magnesium ion binding"/>
    <property type="evidence" value="ECO:0007669"/>
    <property type="project" value="InterPro"/>
</dbReference>
<dbReference type="SUPFAM" id="SSF51283">
    <property type="entry name" value="dUTPase-like"/>
    <property type="match status" value="1"/>
</dbReference>
<dbReference type="Proteomes" id="UP000236845">
    <property type="component" value="Unassembled WGS sequence"/>
</dbReference>
<evidence type="ECO:0000313" key="8">
    <source>
        <dbReference type="Proteomes" id="UP000236845"/>
    </source>
</evidence>
<dbReference type="GO" id="GO:0046081">
    <property type="term" value="P:dUTP catabolic process"/>
    <property type="evidence" value="ECO:0007669"/>
    <property type="project" value="InterPro"/>
</dbReference>
<name>A0A2H0YPT6_9BACT</name>
<evidence type="ECO:0000256" key="4">
    <source>
        <dbReference type="ARBA" id="ARBA00023080"/>
    </source>
</evidence>
<dbReference type="InterPro" id="IPR029054">
    <property type="entry name" value="dUTPase-like"/>
</dbReference>
<organism evidence="7 8">
    <name type="scientific">Candidatus Kerfeldbacteria bacterium CG08_land_8_20_14_0_20_43_14</name>
    <dbReference type="NCBI Taxonomy" id="2014246"/>
    <lineage>
        <taxon>Bacteria</taxon>
        <taxon>Candidatus Kerfeldiibacteriota</taxon>
    </lineage>
</organism>
<gene>
    <name evidence="7" type="ORF">COT26_02930</name>
</gene>
<evidence type="ECO:0000256" key="5">
    <source>
        <dbReference type="ARBA" id="ARBA00047686"/>
    </source>
</evidence>
<keyword evidence="4" id="KW-0546">Nucleotide metabolism</keyword>
<dbReference type="InterPro" id="IPR036157">
    <property type="entry name" value="dUTPase-like_sf"/>
</dbReference>
<dbReference type="EC" id="3.6.1.23" evidence="2"/>
<dbReference type="NCBIfam" id="NF001862">
    <property type="entry name" value="PRK00601.1"/>
    <property type="match status" value="1"/>
</dbReference>
<evidence type="ECO:0000256" key="1">
    <source>
        <dbReference type="ARBA" id="ARBA00006581"/>
    </source>
</evidence>
<comment type="similarity">
    <text evidence="1">Belongs to the dUTPase family.</text>
</comment>
<dbReference type="PANTHER" id="PTHR11241">
    <property type="entry name" value="DEOXYURIDINE 5'-TRIPHOSPHATE NUCLEOTIDOHYDROLASE"/>
    <property type="match status" value="1"/>
</dbReference>
<dbReference type="CDD" id="cd07557">
    <property type="entry name" value="trimeric_dUTPase"/>
    <property type="match status" value="1"/>
</dbReference>
<accession>A0A2H0YPT6</accession>
<dbReference type="GO" id="GO:0006226">
    <property type="term" value="P:dUMP biosynthetic process"/>
    <property type="evidence" value="ECO:0007669"/>
    <property type="project" value="InterPro"/>
</dbReference>
<sequence>MKFKVKILNPDAIPPKYAHEGDAGLDVFAIEDYVLQPGERHVFKLGFSAEFESGYVCLVWDRSGLAAKQGLTNLAGVIDASYRGEYAVVVLNTSNQAVEIKKGDRIAQMLIQSVQNVQVEVAEELSESKRSQGGFGSTGK</sequence>
<dbReference type="PANTHER" id="PTHR11241:SF0">
    <property type="entry name" value="DEOXYURIDINE 5'-TRIPHOSPHATE NUCLEOTIDOHYDROLASE"/>
    <property type="match status" value="1"/>
</dbReference>
<feature type="domain" description="dUTPase-like" evidence="6">
    <location>
        <begin position="15"/>
        <end position="139"/>
    </location>
</feature>
<dbReference type="InterPro" id="IPR008181">
    <property type="entry name" value="dUTPase"/>
</dbReference>
<dbReference type="Gene3D" id="2.70.40.10">
    <property type="match status" value="1"/>
</dbReference>
<comment type="caution">
    <text evidence="7">The sequence shown here is derived from an EMBL/GenBank/DDBJ whole genome shotgun (WGS) entry which is preliminary data.</text>
</comment>
<keyword evidence="3" id="KW-0378">Hydrolase</keyword>
<dbReference type="GO" id="GO:0004170">
    <property type="term" value="F:dUTP diphosphatase activity"/>
    <property type="evidence" value="ECO:0007669"/>
    <property type="project" value="UniProtKB-EC"/>
</dbReference>
<dbReference type="NCBIfam" id="TIGR00576">
    <property type="entry name" value="dut"/>
    <property type="match status" value="1"/>
</dbReference>
<evidence type="ECO:0000259" key="6">
    <source>
        <dbReference type="Pfam" id="PF00692"/>
    </source>
</evidence>
<comment type="catalytic activity">
    <reaction evidence="5">
        <text>dUTP + H2O = dUMP + diphosphate + H(+)</text>
        <dbReference type="Rhea" id="RHEA:10248"/>
        <dbReference type="ChEBI" id="CHEBI:15377"/>
        <dbReference type="ChEBI" id="CHEBI:15378"/>
        <dbReference type="ChEBI" id="CHEBI:33019"/>
        <dbReference type="ChEBI" id="CHEBI:61555"/>
        <dbReference type="ChEBI" id="CHEBI:246422"/>
        <dbReference type="EC" id="3.6.1.23"/>
    </reaction>
</comment>
<dbReference type="Pfam" id="PF00692">
    <property type="entry name" value="dUTPase"/>
    <property type="match status" value="1"/>
</dbReference>
<proteinExistence type="inferred from homology"/>
<evidence type="ECO:0000256" key="3">
    <source>
        <dbReference type="ARBA" id="ARBA00022801"/>
    </source>
</evidence>
<dbReference type="AlphaFoldDB" id="A0A2H0YPT6"/>
<reference evidence="8" key="1">
    <citation type="submission" date="2017-09" db="EMBL/GenBank/DDBJ databases">
        <title>Depth-based differentiation of microbial function through sediment-hosted aquifers and enrichment of novel symbionts in the deep terrestrial subsurface.</title>
        <authorList>
            <person name="Probst A.J."/>
            <person name="Ladd B."/>
            <person name="Jarett J.K."/>
            <person name="Geller-Mcgrath D.E."/>
            <person name="Sieber C.M.K."/>
            <person name="Emerson J.B."/>
            <person name="Anantharaman K."/>
            <person name="Thomas B.C."/>
            <person name="Malmstrom R."/>
            <person name="Stieglmeier M."/>
            <person name="Klingl A."/>
            <person name="Woyke T."/>
            <person name="Ryan C.M."/>
            <person name="Banfield J.F."/>
        </authorList>
    </citation>
    <scope>NUCLEOTIDE SEQUENCE [LARGE SCALE GENOMIC DNA]</scope>
</reference>
<dbReference type="EMBL" id="PEXW01000066">
    <property type="protein sequence ID" value="PIS40507.1"/>
    <property type="molecule type" value="Genomic_DNA"/>
</dbReference>
<evidence type="ECO:0000313" key="7">
    <source>
        <dbReference type="EMBL" id="PIS40507.1"/>
    </source>
</evidence>
<protein>
    <recommendedName>
        <fullName evidence="2">dUTP diphosphatase</fullName>
        <ecNumber evidence="2">3.6.1.23</ecNumber>
    </recommendedName>
</protein>
<dbReference type="InterPro" id="IPR033704">
    <property type="entry name" value="dUTPase_trimeric"/>
</dbReference>
<evidence type="ECO:0000256" key="2">
    <source>
        <dbReference type="ARBA" id="ARBA00012379"/>
    </source>
</evidence>